<sequence length="416" mass="45370">MSAEPADTGHPDPPRSASAPLPVDLTDEARTLLTAPYPLYARLLADRPVQHVRLTDVGPCWMVLGHREVRAALTDDRLRNDIRHSANWDDDGTYAVGPNMLQADPPAHTRLRRLVAREFTAHRVQALRPRVERIAGELVGSVARKGHADLVEEFAFPLPITVICELLGVPAEERTSFGAWSTEIVAPSSPEAATAASQSMGAYLLDLVGRKRRTPRPDAGDLLHALVRTADEDGGALTSDELLGMAFLLLVAGYETTANLISSAVRLLLTHPGQLAALRADRSLLEGAVEEALRYEPPAQAATFRYTAEPVTLAGVRIPQGETVLLYLAAANRDPIRFPHPERFDITRDPAATRAHLSFGHGIHHCLGAPLARLEASIALRTLLERLPGLALAEDAERPDWRPGLLRGLRSLQVRW</sequence>
<comment type="similarity">
    <text evidence="1 2">Belongs to the cytochrome P450 family.</text>
</comment>
<dbReference type="Gene3D" id="1.10.630.10">
    <property type="entry name" value="Cytochrome P450"/>
    <property type="match status" value="1"/>
</dbReference>
<dbReference type="InterPro" id="IPR017972">
    <property type="entry name" value="Cyt_P450_CS"/>
</dbReference>
<comment type="caution">
    <text evidence="4">The sequence shown here is derived from an EMBL/GenBank/DDBJ whole genome shotgun (WGS) entry which is preliminary data.</text>
</comment>
<evidence type="ECO:0000313" key="4">
    <source>
        <dbReference type="EMBL" id="GGO48869.1"/>
    </source>
</evidence>
<keyword evidence="2" id="KW-0560">Oxidoreductase</keyword>
<keyword evidence="2" id="KW-0408">Iron</keyword>
<evidence type="ECO:0000256" key="2">
    <source>
        <dbReference type="RuleBase" id="RU000461"/>
    </source>
</evidence>
<dbReference type="SUPFAM" id="SSF48264">
    <property type="entry name" value="Cytochrome P450"/>
    <property type="match status" value="1"/>
</dbReference>
<dbReference type="PROSITE" id="PS00086">
    <property type="entry name" value="CYTOCHROME_P450"/>
    <property type="match status" value="1"/>
</dbReference>
<accession>A0ABQ2M9F2</accession>
<dbReference type="PANTHER" id="PTHR46696">
    <property type="entry name" value="P450, PUTATIVE (EUROFUNG)-RELATED"/>
    <property type="match status" value="1"/>
</dbReference>
<dbReference type="InterPro" id="IPR001128">
    <property type="entry name" value="Cyt_P450"/>
</dbReference>
<keyword evidence="2" id="KW-0479">Metal-binding</keyword>
<keyword evidence="2" id="KW-0503">Monooxygenase</keyword>
<dbReference type="PANTHER" id="PTHR46696:SF1">
    <property type="entry name" value="CYTOCHROME P450 YJIB-RELATED"/>
    <property type="match status" value="1"/>
</dbReference>
<dbReference type="RefSeq" id="WP_189037167.1">
    <property type="nucleotide sequence ID" value="NZ_BMMP01000007.1"/>
</dbReference>
<proteinExistence type="inferred from homology"/>
<gene>
    <name evidence="4" type="ORF">GCM10012287_24860</name>
</gene>
<organism evidence="4 5">
    <name type="scientific">Streptomyces daqingensis</name>
    <dbReference type="NCBI Taxonomy" id="1472640"/>
    <lineage>
        <taxon>Bacteria</taxon>
        <taxon>Bacillati</taxon>
        <taxon>Actinomycetota</taxon>
        <taxon>Actinomycetes</taxon>
        <taxon>Kitasatosporales</taxon>
        <taxon>Streptomycetaceae</taxon>
        <taxon>Streptomyces</taxon>
    </lineage>
</organism>
<protein>
    <submittedName>
        <fullName evidence="4">Cytochrome P450</fullName>
    </submittedName>
</protein>
<dbReference type="Proteomes" id="UP000631535">
    <property type="component" value="Unassembled WGS sequence"/>
</dbReference>
<feature type="region of interest" description="Disordered" evidence="3">
    <location>
        <begin position="1"/>
        <end position="22"/>
    </location>
</feature>
<keyword evidence="5" id="KW-1185">Reference proteome</keyword>
<evidence type="ECO:0000256" key="1">
    <source>
        <dbReference type="ARBA" id="ARBA00010617"/>
    </source>
</evidence>
<dbReference type="InterPro" id="IPR036396">
    <property type="entry name" value="Cyt_P450_sf"/>
</dbReference>
<evidence type="ECO:0000256" key="3">
    <source>
        <dbReference type="SAM" id="MobiDB-lite"/>
    </source>
</evidence>
<dbReference type="InterPro" id="IPR002397">
    <property type="entry name" value="Cyt_P450_B"/>
</dbReference>
<name>A0ABQ2M9F2_9ACTN</name>
<keyword evidence="2" id="KW-0349">Heme</keyword>
<dbReference type="EMBL" id="BMMP01000007">
    <property type="protein sequence ID" value="GGO48869.1"/>
    <property type="molecule type" value="Genomic_DNA"/>
</dbReference>
<dbReference type="PRINTS" id="PR00385">
    <property type="entry name" value="P450"/>
</dbReference>
<dbReference type="CDD" id="cd11029">
    <property type="entry name" value="CYP107-like"/>
    <property type="match status" value="1"/>
</dbReference>
<evidence type="ECO:0000313" key="5">
    <source>
        <dbReference type="Proteomes" id="UP000631535"/>
    </source>
</evidence>
<dbReference type="Pfam" id="PF00067">
    <property type="entry name" value="p450"/>
    <property type="match status" value="1"/>
</dbReference>
<reference evidence="5" key="1">
    <citation type="journal article" date="2019" name="Int. J. Syst. Evol. Microbiol.">
        <title>The Global Catalogue of Microorganisms (GCM) 10K type strain sequencing project: providing services to taxonomists for standard genome sequencing and annotation.</title>
        <authorList>
            <consortium name="The Broad Institute Genomics Platform"/>
            <consortium name="The Broad Institute Genome Sequencing Center for Infectious Disease"/>
            <person name="Wu L."/>
            <person name="Ma J."/>
        </authorList>
    </citation>
    <scope>NUCLEOTIDE SEQUENCE [LARGE SCALE GENOMIC DNA]</scope>
    <source>
        <strain evidence="5">CGMCC 4.7178</strain>
    </source>
</reference>
<dbReference type="PRINTS" id="PR00359">
    <property type="entry name" value="BP450"/>
</dbReference>